<feature type="domain" description="TM2" evidence="6">
    <location>
        <begin position="49"/>
        <end position="100"/>
    </location>
</feature>
<dbReference type="Proteomes" id="UP001369082">
    <property type="component" value="Unassembled WGS sequence"/>
</dbReference>
<organism evidence="7 8">
    <name type="scientific">Psychromonas aquatilis</name>
    <dbReference type="NCBI Taxonomy" id="2005072"/>
    <lineage>
        <taxon>Bacteria</taxon>
        <taxon>Pseudomonadati</taxon>
        <taxon>Pseudomonadota</taxon>
        <taxon>Gammaproteobacteria</taxon>
        <taxon>Alteromonadales</taxon>
        <taxon>Psychromonadaceae</taxon>
        <taxon>Psychromonas</taxon>
    </lineage>
</organism>
<evidence type="ECO:0000256" key="4">
    <source>
        <dbReference type="ARBA" id="ARBA00023136"/>
    </source>
</evidence>
<evidence type="ECO:0000313" key="8">
    <source>
        <dbReference type="Proteomes" id="UP001369082"/>
    </source>
</evidence>
<dbReference type="Pfam" id="PF05154">
    <property type="entry name" value="TM2"/>
    <property type="match status" value="1"/>
</dbReference>
<evidence type="ECO:0000256" key="1">
    <source>
        <dbReference type="ARBA" id="ARBA00004141"/>
    </source>
</evidence>
<evidence type="ECO:0000256" key="2">
    <source>
        <dbReference type="ARBA" id="ARBA00022692"/>
    </source>
</evidence>
<dbReference type="EMBL" id="JBAKAZ010000066">
    <property type="protein sequence ID" value="MEL0630590.1"/>
    <property type="molecule type" value="Genomic_DNA"/>
</dbReference>
<keyword evidence="4 5" id="KW-0472">Membrane</keyword>
<feature type="transmembrane region" description="Helical" evidence="5">
    <location>
        <begin position="54"/>
        <end position="73"/>
    </location>
</feature>
<keyword evidence="8" id="KW-1185">Reference proteome</keyword>
<comment type="subcellular location">
    <subcellularLocation>
        <location evidence="1">Membrane</location>
        <topology evidence="1">Multi-pass membrane protein</topology>
    </subcellularLocation>
</comment>
<keyword evidence="2 5" id="KW-0812">Transmembrane</keyword>
<dbReference type="InterPro" id="IPR050932">
    <property type="entry name" value="TM2D1-3-like"/>
</dbReference>
<proteinExistence type="predicted"/>
<dbReference type="PANTHER" id="PTHR21016:SF25">
    <property type="entry name" value="TM2 DOMAIN-CONTAINING PROTEIN DDB_G0277895-RELATED"/>
    <property type="match status" value="1"/>
</dbReference>
<sequence length="119" mass="13194">MNEASTEKADNEKFCADCGEIINIKAEICPKCGVRQMIAPNSFAYTAPNGKSKIAAALLAFFLGGFGVHHFYLGNVGLGILYLLFCWTFIPAFVSLIEFILLLVMTDDRFNEKYGQIDQ</sequence>
<evidence type="ECO:0000259" key="6">
    <source>
        <dbReference type="Pfam" id="PF05154"/>
    </source>
</evidence>
<dbReference type="RefSeq" id="WP_341598716.1">
    <property type="nucleotide sequence ID" value="NZ_JBAKAZ010000066.1"/>
</dbReference>
<dbReference type="PANTHER" id="PTHR21016">
    <property type="entry name" value="BETA-AMYLOID BINDING PROTEIN-RELATED"/>
    <property type="match status" value="1"/>
</dbReference>
<evidence type="ECO:0000313" key="7">
    <source>
        <dbReference type="EMBL" id="MEL0630590.1"/>
    </source>
</evidence>
<gene>
    <name evidence="7" type="ORF">V6256_13320</name>
</gene>
<keyword evidence="3 5" id="KW-1133">Transmembrane helix</keyword>
<accession>A0ABU9GTD0</accession>
<feature type="transmembrane region" description="Helical" evidence="5">
    <location>
        <begin position="79"/>
        <end position="104"/>
    </location>
</feature>
<protein>
    <submittedName>
        <fullName evidence="7">NINE protein</fullName>
    </submittedName>
</protein>
<name>A0ABU9GTD0_9GAMM</name>
<reference evidence="7 8" key="1">
    <citation type="submission" date="2024-02" db="EMBL/GenBank/DDBJ databases">
        <title>Bacteria isolated from the canopy kelp, Nereocystis luetkeana.</title>
        <authorList>
            <person name="Pfister C.A."/>
            <person name="Younker I.T."/>
            <person name="Light S.H."/>
        </authorList>
    </citation>
    <scope>NUCLEOTIDE SEQUENCE [LARGE SCALE GENOMIC DNA]</scope>
    <source>
        <strain evidence="7 8">TI.1.05</strain>
    </source>
</reference>
<dbReference type="InterPro" id="IPR007829">
    <property type="entry name" value="TM2"/>
</dbReference>
<comment type="caution">
    <text evidence="7">The sequence shown here is derived from an EMBL/GenBank/DDBJ whole genome shotgun (WGS) entry which is preliminary data.</text>
</comment>
<evidence type="ECO:0000256" key="5">
    <source>
        <dbReference type="SAM" id="Phobius"/>
    </source>
</evidence>
<evidence type="ECO:0000256" key="3">
    <source>
        <dbReference type="ARBA" id="ARBA00022989"/>
    </source>
</evidence>